<dbReference type="EMBL" id="JAPMLE010000001">
    <property type="protein sequence ID" value="MDR8522657.1"/>
    <property type="molecule type" value="Genomic_DNA"/>
</dbReference>
<dbReference type="Proteomes" id="UP001271263">
    <property type="component" value="Unassembled WGS sequence"/>
</dbReference>
<comment type="caution">
    <text evidence="2">The sequence shown here is derived from an EMBL/GenBank/DDBJ whole genome shotgun (WGS) entry which is preliminary data.</text>
</comment>
<proteinExistence type="predicted"/>
<dbReference type="AlphaFoldDB" id="A0AAW8NIX6"/>
<evidence type="ECO:0000313" key="2">
    <source>
        <dbReference type="EMBL" id="MDR8522657.1"/>
    </source>
</evidence>
<dbReference type="InterPro" id="IPR026866">
    <property type="entry name" value="CR006_AAA"/>
</dbReference>
<dbReference type="RefSeq" id="WP_310653942.1">
    <property type="nucleotide sequence ID" value="NZ_JAPMLA010000005.1"/>
</dbReference>
<dbReference type="SUPFAM" id="SSF52540">
    <property type="entry name" value="P-loop containing nucleoside triphosphate hydrolases"/>
    <property type="match status" value="1"/>
</dbReference>
<dbReference type="Pfam" id="PF13166">
    <property type="entry name" value="AAA_13"/>
    <property type="match status" value="1"/>
</dbReference>
<dbReference type="Gene3D" id="3.40.50.300">
    <property type="entry name" value="P-loop containing nucleotide triphosphate hydrolases"/>
    <property type="match status" value="1"/>
</dbReference>
<evidence type="ECO:0000313" key="4">
    <source>
        <dbReference type="Proteomes" id="UP001259340"/>
    </source>
</evidence>
<protein>
    <submittedName>
        <fullName evidence="2">AAA family ATPase</fullName>
    </submittedName>
</protein>
<keyword evidence="5" id="KW-1185">Reference proteome</keyword>
<dbReference type="Proteomes" id="UP001259340">
    <property type="component" value="Unassembled WGS sequence"/>
</dbReference>
<name>A0AAW8NIX6_9GAMM</name>
<feature type="domain" description="Protein CR006 P-loop" evidence="1">
    <location>
        <begin position="11"/>
        <end position="367"/>
    </location>
</feature>
<evidence type="ECO:0000313" key="3">
    <source>
        <dbReference type="EMBL" id="MDW4824736.1"/>
    </source>
</evidence>
<reference evidence="3 5" key="1">
    <citation type="journal article" date="2022" name="bioRxiv">
        <title>Prophages regulate Shewanella fidelis 3313 motility and biofilm formation: implications for gut colonization dynamics in Ciona robusta.</title>
        <authorList>
            <person name="Natarajan O."/>
            <person name="Gibboney S.L."/>
            <person name="Young M.N."/>
            <person name="Lim S.J."/>
            <person name="Pluta N."/>
            <person name="Atkinson C.G."/>
            <person name="Leigh B.A."/>
            <person name="Liberti A."/>
            <person name="Kees E.D."/>
            <person name="Breitbart M."/>
            <person name="Gralnick J.A."/>
            <person name="Dishaw L.J."/>
        </authorList>
    </citation>
    <scope>NUCLEOTIDE SEQUENCE [LARGE SCALE GENOMIC DNA]</scope>
    <source>
        <strain evidence="3 5">JG4066</strain>
    </source>
</reference>
<reference evidence="2" key="2">
    <citation type="submission" date="2022-11" db="EMBL/GenBank/DDBJ databases">
        <title>Prophages regulate Shewanella fidelis motility and biofilm formation: implications for gut colonization dynamics in Ciona robusta.</title>
        <authorList>
            <person name="Natarajan O."/>
            <person name="Gibboney S.L."/>
            <person name="Young M.N."/>
            <person name="Lim S.J."/>
            <person name="Pluta N."/>
            <person name="Atkinson C.G.F."/>
            <person name="Leigh B.A."/>
            <person name="Liberti A."/>
            <person name="Kees E."/>
            <person name="Breitbart M."/>
            <person name="Gralnick J."/>
            <person name="Dishaw L.J."/>
        </authorList>
    </citation>
    <scope>NUCLEOTIDE SEQUENCE</scope>
    <source>
        <strain evidence="2">3313</strain>
    </source>
</reference>
<dbReference type="EMBL" id="JAPMLD010000004">
    <property type="protein sequence ID" value="MDW4824736.1"/>
    <property type="molecule type" value="Genomic_DNA"/>
</dbReference>
<sequence length="402" mass="45965">MISSLTIKDVASFDRGTPVQIPNLNKKVNLFFGLNGAGKSTIANFLQNQEDDAFKSCSINPVISPDIELFVYNQKYVENNFYQKQSQEGIFTVGEESKEVQLDLDNKNDELTKLNMSLSELEAEGKTLSDRKKSHLNTLKEAIWEEKKTIDKSPLKFCLKGYGTKDKFLSQVLENYGDISKNLEDLEKEIEGITDCSEKRIWKDPVFFDATDVEQDELLSQKVIGSGDSYLSTFINELDNIDWVKKGKTYLDQEDKCPFCQQDLQENFKSELSKLFDQTYEKNIERLNSLHNSYSIAVDKIEAELSNDFFNLSYVTSHIELHSSIEAYISLLKANIKTLEDKINKPSTDVYLESTSGHLENLNEAREQSHPLLINNLQAYDYDFQLSIDNQSSCFLLGEVRS</sequence>
<evidence type="ECO:0000313" key="5">
    <source>
        <dbReference type="Proteomes" id="UP001271263"/>
    </source>
</evidence>
<dbReference type="InterPro" id="IPR027417">
    <property type="entry name" value="P-loop_NTPase"/>
</dbReference>
<dbReference type="SUPFAM" id="SSF75712">
    <property type="entry name" value="Rad50 coiled-coil Zn hook"/>
    <property type="match status" value="1"/>
</dbReference>
<gene>
    <name evidence="2" type="ORF">OS133_02955</name>
    <name evidence="3" type="ORF">OS134_11765</name>
</gene>
<evidence type="ECO:0000259" key="1">
    <source>
        <dbReference type="Pfam" id="PF13166"/>
    </source>
</evidence>
<accession>A0AAW8NIX6</accession>
<organism evidence="2 4">
    <name type="scientific">Shewanella fidelis</name>
    <dbReference type="NCBI Taxonomy" id="173509"/>
    <lineage>
        <taxon>Bacteria</taxon>
        <taxon>Pseudomonadati</taxon>
        <taxon>Pseudomonadota</taxon>
        <taxon>Gammaproteobacteria</taxon>
        <taxon>Alteromonadales</taxon>
        <taxon>Shewanellaceae</taxon>
        <taxon>Shewanella</taxon>
    </lineage>
</organism>